<keyword evidence="12" id="KW-1185">Reference proteome</keyword>
<keyword evidence="5" id="KW-0560">Oxidoreductase</keyword>
<evidence type="ECO:0000313" key="11">
    <source>
        <dbReference type="EMBL" id="MBP2367461.1"/>
    </source>
</evidence>
<evidence type="ECO:0000256" key="4">
    <source>
        <dbReference type="ARBA" id="ARBA00022964"/>
    </source>
</evidence>
<keyword evidence="6" id="KW-0408">Iron</keyword>
<dbReference type="Gene3D" id="1.20.1090.10">
    <property type="entry name" value="Dehydroquinate synthase-like - alpha domain"/>
    <property type="match status" value="1"/>
</dbReference>
<dbReference type="RefSeq" id="WP_210027597.1">
    <property type="nucleotide sequence ID" value="NZ_JAGINU010000001.1"/>
</dbReference>
<evidence type="ECO:0000256" key="1">
    <source>
        <dbReference type="ARBA" id="ARBA00001965"/>
    </source>
</evidence>
<dbReference type="Pfam" id="PF25137">
    <property type="entry name" value="ADH_Fe_C"/>
    <property type="match status" value="1"/>
</dbReference>
<dbReference type="Pfam" id="PF04444">
    <property type="entry name" value="Dioxygenase_N"/>
    <property type="match status" value="1"/>
</dbReference>
<dbReference type="PANTHER" id="PTHR33711:SF7">
    <property type="entry name" value="INTRADIOL RING-CLEAVAGE DIOXYGENASES DOMAIN-CONTAINING PROTEIN-RELATED"/>
    <property type="match status" value="1"/>
</dbReference>
<accession>A0ABS4VU84</accession>
<dbReference type="Proteomes" id="UP001519295">
    <property type="component" value="Unassembled WGS sequence"/>
</dbReference>
<proteinExistence type="inferred from homology"/>
<feature type="domain" description="Intradiol ring-cleavage dioxygenases" evidence="8">
    <location>
        <begin position="457"/>
        <end position="639"/>
    </location>
</feature>
<dbReference type="InterPro" id="IPR034786">
    <property type="entry name" value="MAR"/>
</dbReference>
<evidence type="ECO:0000256" key="3">
    <source>
        <dbReference type="ARBA" id="ARBA00022723"/>
    </source>
</evidence>
<evidence type="ECO:0000259" key="10">
    <source>
        <dbReference type="Pfam" id="PF25137"/>
    </source>
</evidence>
<dbReference type="InterPro" id="IPR007535">
    <property type="entry name" value="Catechol_dOase_N"/>
</dbReference>
<dbReference type="InterPro" id="IPR001670">
    <property type="entry name" value="ADH_Fe/GldA"/>
</dbReference>
<keyword evidence="3" id="KW-0479">Metal-binding</keyword>
<organism evidence="11 12">
    <name type="scientific">Pseudonocardia parietis</name>
    <dbReference type="NCBI Taxonomy" id="570936"/>
    <lineage>
        <taxon>Bacteria</taxon>
        <taxon>Bacillati</taxon>
        <taxon>Actinomycetota</taxon>
        <taxon>Actinomycetes</taxon>
        <taxon>Pseudonocardiales</taxon>
        <taxon>Pseudonocardiaceae</taxon>
        <taxon>Pseudonocardia</taxon>
    </lineage>
</organism>
<evidence type="ECO:0000256" key="2">
    <source>
        <dbReference type="ARBA" id="ARBA00007825"/>
    </source>
</evidence>
<protein>
    <submittedName>
        <fullName evidence="11">Alcohol dehydrogenase class IV/protocatechuate 3,4-dioxygenase beta subunit</fullName>
    </submittedName>
</protein>
<dbReference type="InterPro" id="IPR015889">
    <property type="entry name" value="Intradiol_dOase_core"/>
</dbReference>
<feature type="domain" description="Fe-containing alcohol dehydrogenase-like C-terminal" evidence="10">
    <location>
        <begin position="165"/>
        <end position="345"/>
    </location>
</feature>
<dbReference type="Gene3D" id="3.40.50.1970">
    <property type="match status" value="1"/>
</dbReference>
<name>A0ABS4VU84_9PSEU</name>
<dbReference type="InterPro" id="IPR050770">
    <property type="entry name" value="Intradiol_RC_Dioxygenase"/>
</dbReference>
<dbReference type="Pfam" id="PF00775">
    <property type="entry name" value="Dioxygenase_C"/>
    <property type="match status" value="1"/>
</dbReference>
<comment type="cofactor">
    <cofactor evidence="1">
        <name>Fe(3+)</name>
        <dbReference type="ChEBI" id="CHEBI:29034"/>
    </cofactor>
</comment>
<dbReference type="SUPFAM" id="SSF49482">
    <property type="entry name" value="Aromatic compound dioxygenase"/>
    <property type="match status" value="1"/>
</dbReference>
<keyword evidence="4" id="KW-0223">Dioxygenase</keyword>
<reference evidence="11 12" key="1">
    <citation type="submission" date="2021-03" db="EMBL/GenBank/DDBJ databases">
        <title>Sequencing the genomes of 1000 actinobacteria strains.</title>
        <authorList>
            <person name="Klenk H.-P."/>
        </authorList>
    </citation>
    <scope>NUCLEOTIDE SEQUENCE [LARGE SCALE GENOMIC DNA]</scope>
    <source>
        <strain evidence="11 12">DSM 45256</strain>
    </source>
</reference>
<evidence type="ECO:0000259" key="8">
    <source>
        <dbReference type="Pfam" id="PF00775"/>
    </source>
</evidence>
<feature type="domain" description="Catechol dioxygenase N-terminal" evidence="9">
    <location>
        <begin position="378"/>
        <end position="447"/>
    </location>
</feature>
<comment type="similarity">
    <text evidence="2">Belongs to the intradiol ring-cleavage dioxygenase family.</text>
</comment>
<dbReference type="EMBL" id="JAGINU010000001">
    <property type="protein sequence ID" value="MBP2367461.1"/>
    <property type="molecule type" value="Genomic_DNA"/>
</dbReference>
<feature type="domain" description="Alcohol dehydrogenase iron-type/glycerol dehydrogenase GldA" evidence="7">
    <location>
        <begin position="10"/>
        <end position="152"/>
    </location>
</feature>
<dbReference type="PANTHER" id="PTHR33711">
    <property type="entry name" value="DIOXYGENASE, PUTATIVE (AFU_ORTHOLOGUE AFUA_2G02910)-RELATED"/>
    <property type="match status" value="1"/>
</dbReference>
<evidence type="ECO:0000259" key="7">
    <source>
        <dbReference type="Pfam" id="PF00465"/>
    </source>
</evidence>
<evidence type="ECO:0000256" key="5">
    <source>
        <dbReference type="ARBA" id="ARBA00023002"/>
    </source>
</evidence>
<evidence type="ECO:0000256" key="6">
    <source>
        <dbReference type="ARBA" id="ARBA00023004"/>
    </source>
</evidence>
<gene>
    <name evidence="11" type="ORF">JOF36_003157</name>
</gene>
<dbReference type="InterPro" id="IPR000627">
    <property type="entry name" value="Intradiol_dOase_C"/>
</dbReference>
<dbReference type="Gene3D" id="2.60.130.10">
    <property type="entry name" value="Aromatic compound dioxygenase"/>
    <property type="match status" value="1"/>
</dbReference>
<dbReference type="Pfam" id="PF00465">
    <property type="entry name" value="Fe-ADH"/>
    <property type="match status" value="1"/>
</dbReference>
<evidence type="ECO:0000259" key="9">
    <source>
        <dbReference type="Pfam" id="PF04444"/>
    </source>
</evidence>
<sequence length="641" mass="67800">MEQFDYTARPARIVFGRGTLGRTPDEVLRLGRSRVLLLATPEPAEAGDRVAQVLGDLLAGRFDGAAMHTPVEVTEQALEELRRCGADCVVAVGGGSTTGLAKALAVRTGVDQVVLPTTYAGSEVTPVLGETENGIKTTRSDPAILPETVVYDVELSATLPRALAVTSAVNALAHAVEALYSPQANPVVDSMALDAVEHLATGLRALADGVDDLEVRADLLRGAWLAGTCLGAVGMGLHHKLCHTLGGSFDLPHAPTHTVVLPHAMAYNAAAAPRAMDRIAQRLGVVDAPGAVYDLIVAAGGPTSLRELGMPADALERAAELATATPYPNPAPLTRDGIRELLARALTGERPGTAPGPGGAVRALTGQVVRSFDGVAGPRLSGLLQDLVRRLHAFAADNDMTQEEWQAGIDFLTRAGHITTDTRQEFVLLSDTLGLSSVVDVLTNSRTPDTTSSAVLGPFYVEGPPELPQGTDISAGLPGTPLYVDVTVTDTAGRPVADAAVDVWQSNEDGYYDVQLPDLDGPVLRGRLRTDPEGRLRFRSILPSEYPIPTDGPVGELLTATGRHPYRAPHLHFLIDAPGHRQLITQLFVQGGKYLDSDAVFGVKQDLIVDFEPRTGPTPDGADVGDEWRQLTFTFRLQPTG</sequence>
<dbReference type="InterPro" id="IPR056798">
    <property type="entry name" value="ADH_Fe_C"/>
</dbReference>
<dbReference type="CDD" id="cd08177">
    <property type="entry name" value="MAR"/>
    <property type="match status" value="1"/>
</dbReference>
<comment type="caution">
    <text evidence="11">The sequence shown here is derived from an EMBL/GenBank/DDBJ whole genome shotgun (WGS) entry which is preliminary data.</text>
</comment>
<evidence type="ECO:0000313" key="12">
    <source>
        <dbReference type="Proteomes" id="UP001519295"/>
    </source>
</evidence>
<dbReference type="SUPFAM" id="SSF56796">
    <property type="entry name" value="Dehydroquinate synthase-like"/>
    <property type="match status" value="1"/>
</dbReference>